<dbReference type="Proteomes" id="UP000288079">
    <property type="component" value="Unassembled WGS sequence"/>
</dbReference>
<evidence type="ECO:0000259" key="1">
    <source>
        <dbReference type="Pfam" id="PF05168"/>
    </source>
</evidence>
<proteinExistence type="predicted"/>
<dbReference type="Pfam" id="PF05168">
    <property type="entry name" value="HEPN"/>
    <property type="match status" value="1"/>
</dbReference>
<dbReference type="RefSeq" id="WP_125043275.1">
    <property type="nucleotide sequence ID" value="NZ_BHWB01000049.1"/>
</dbReference>
<feature type="domain" description="HEPN" evidence="1">
    <location>
        <begin position="14"/>
        <end position="60"/>
    </location>
</feature>
<dbReference type="SUPFAM" id="SSF81593">
    <property type="entry name" value="Nucleotidyltransferase substrate binding subunit/domain"/>
    <property type="match status" value="1"/>
</dbReference>
<protein>
    <recommendedName>
        <fullName evidence="1">HEPN domain-containing protein</fullName>
    </recommendedName>
</protein>
<dbReference type="EMBL" id="BHWB01000049">
    <property type="protein sequence ID" value="GCB37844.1"/>
    <property type="molecule type" value="Genomic_DNA"/>
</dbReference>
<evidence type="ECO:0000313" key="2">
    <source>
        <dbReference type="EMBL" id="GCB37844.1"/>
    </source>
</evidence>
<accession>A0A401M2H8</accession>
<dbReference type="InterPro" id="IPR007842">
    <property type="entry name" value="HEPN_dom"/>
</dbReference>
<dbReference type="AlphaFoldDB" id="A0A401M2H8"/>
<sequence length="104" mass="11994">MVAIVGQRTLAVLAWYKVAKENLSSAELLLKNKKVSHAIFFIQQCVECIVKGVFLESGVLNNDTTRQISHSPEDAYKLLYKQLDYSCGIYYCEEIPRQLKRYFI</sequence>
<name>A0A401M2H8_9BACE</name>
<comment type="caution">
    <text evidence="2">The sequence shown here is derived from an EMBL/GenBank/DDBJ whole genome shotgun (WGS) entry which is preliminary data.</text>
</comment>
<evidence type="ECO:0000313" key="3">
    <source>
        <dbReference type="Proteomes" id="UP000288079"/>
    </source>
</evidence>
<dbReference type="OrthoDB" id="1236595at2"/>
<keyword evidence="3" id="KW-1185">Reference proteome</keyword>
<reference evidence="2 3" key="1">
    <citation type="submission" date="2018-10" db="EMBL/GenBank/DDBJ databases">
        <title>Draft Genome Sequence of Bacteroides sp. KCTC 15687.</title>
        <authorList>
            <person name="Yu S.Y."/>
            <person name="Kim J.S."/>
            <person name="Oh B.S."/>
            <person name="Park S.H."/>
            <person name="Kang S.W."/>
            <person name="Park J.E."/>
            <person name="Choi S.H."/>
            <person name="Han K.I."/>
            <person name="Lee K.C."/>
            <person name="Eom M.K."/>
            <person name="Suh M.K."/>
            <person name="Lee D.H."/>
            <person name="Yoon H."/>
            <person name="Kim B."/>
            <person name="Yang S.J."/>
            <person name="Lee J.S."/>
            <person name="Lee J.H."/>
        </authorList>
    </citation>
    <scope>NUCLEOTIDE SEQUENCE [LARGE SCALE GENOMIC DNA]</scope>
    <source>
        <strain evidence="2 3">KCTC 15687</strain>
    </source>
</reference>
<gene>
    <name evidence="2" type="ORF">KGMB02408_47890</name>
</gene>
<organism evidence="2 3">
    <name type="scientific">Bacteroides faecalis</name>
    <dbReference type="NCBI Taxonomy" id="2447885"/>
    <lineage>
        <taxon>Bacteria</taxon>
        <taxon>Pseudomonadati</taxon>
        <taxon>Bacteroidota</taxon>
        <taxon>Bacteroidia</taxon>
        <taxon>Bacteroidales</taxon>
        <taxon>Bacteroidaceae</taxon>
        <taxon>Bacteroides</taxon>
    </lineage>
</organism>
<dbReference type="Gene3D" id="1.20.120.330">
    <property type="entry name" value="Nucleotidyltransferases domain 2"/>
    <property type="match status" value="1"/>
</dbReference>